<sequence length="174" mass="19499">MTFTYLKHPIHFKYSINGTTLQSFDSSVTDLGFVLYPMGFIKRITTEFKLASTLKALNCSLVRPILEYGSAIWDFSTAQNALTLERVQNKFLKYVSHVLKIECLPHNNLPVLESLKLDSLANCRRAANLAFLSKLLNGQIDSPHLLSLTPLNVPHASPVNTSLLIYLPPPQIMV</sequence>
<dbReference type="Proteomes" id="UP000478052">
    <property type="component" value="Unassembled WGS sequence"/>
</dbReference>
<comment type="caution">
    <text evidence="1">The sequence shown here is derived from an EMBL/GenBank/DDBJ whole genome shotgun (WGS) entry which is preliminary data.</text>
</comment>
<gene>
    <name evidence="1" type="ORF">FWK35_00013511</name>
</gene>
<dbReference type="AlphaFoldDB" id="A0A6G0Y8K5"/>
<evidence type="ECO:0000313" key="2">
    <source>
        <dbReference type="Proteomes" id="UP000478052"/>
    </source>
</evidence>
<proteinExistence type="predicted"/>
<keyword evidence="2" id="KW-1185">Reference proteome</keyword>
<organism evidence="1 2">
    <name type="scientific">Aphis craccivora</name>
    <name type="common">Cowpea aphid</name>
    <dbReference type="NCBI Taxonomy" id="307492"/>
    <lineage>
        <taxon>Eukaryota</taxon>
        <taxon>Metazoa</taxon>
        <taxon>Ecdysozoa</taxon>
        <taxon>Arthropoda</taxon>
        <taxon>Hexapoda</taxon>
        <taxon>Insecta</taxon>
        <taxon>Pterygota</taxon>
        <taxon>Neoptera</taxon>
        <taxon>Paraneoptera</taxon>
        <taxon>Hemiptera</taxon>
        <taxon>Sternorrhyncha</taxon>
        <taxon>Aphidomorpha</taxon>
        <taxon>Aphidoidea</taxon>
        <taxon>Aphididae</taxon>
        <taxon>Aphidini</taxon>
        <taxon>Aphis</taxon>
        <taxon>Aphis</taxon>
    </lineage>
</organism>
<dbReference type="EMBL" id="VUJU01005427">
    <property type="protein sequence ID" value="KAF0751271.1"/>
    <property type="molecule type" value="Genomic_DNA"/>
</dbReference>
<dbReference type="OrthoDB" id="6603874at2759"/>
<name>A0A6G0Y8K5_APHCR</name>
<accession>A0A6G0Y8K5</accession>
<evidence type="ECO:0000313" key="1">
    <source>
        <dbReference type="EMBL" id="KAF0751271.1"/>
    </source>
</evidence>
<reference evidence="1 2" key="1">
    <citation type="submission" date="2019-08" db="EMBL/GenBank/DDBJ databases">
        <title>Whole genome of Aphis craccivora.</title>
        <authorList>
            <person name="Voronova N.V."/>
            <person name="Shulinski R.S."/>
            <person name="Bandarenka Y.V."/>
            <person name="Zhorov D.G."/>
            <person name="Warner D."/>
        </authorList>
    </citation>
    <scope>NUCLEOTIDE SEQUENCE [LARGE SCALE GENOMIC DNA]</scope>
    <source>
        <strain evidence="1">180601</strain>
        <tissue evidence="1">Whole Body</tissue>
    </source>
</reference>
<protein>
    <submittedName>
        <fullName evidence="1">Uncharacterized protein</fullName>
    </submittedName>
</protein>